<keyword evidence="4" id="KW-1185">Reference proteome</keyword>
<accession>A0A2R5GTV1</accession>
<dbReference type="Proteomes" id="UP000241890">
    <property type="component" value="Unassembled WGS sequence"/>
</dbReference>
<evidence type="ECO:0000256" key="2">
    <source>
        <dbReference type="SAM" id="Phobius"/>
    </source>
</evidence>
<organism evidence="3 4">
    <name type="scientific">Hondaea fermentalgiana</name>
    <dbReference type="NCBI Taxonomy" id="2315210"/>
    <lineage>
        <taxon>Eukaryota</taxon>
        <taxon>Sar</taxon>
        <taxon>Stramenopiles</taxon>
        <taxon>Bigyra</taxon>
        <taxon>Labyrinthulomycetes</taxon>
        <taxon>Thraustochytrida</taxon>
        <taxon>Thraustochytriidae</taxon>
        <taxon>Hondaea</taxon>
    </lineage>
</organism>
<feature type="region of interest" description="Disordered" evidence="1">
    <location>
        <begin position="408"/>
        <end position="452"/>
    </location>
</feature>
<reference evidence="3 4" key="1">
    <citation type="submission" date="2017-12" db="EMBL/GenBank/DDBJ databases">
        <title>Sequencing, de novo assembly and annotation of complete genome of a new Thraustochytrid species, strain FCC1311.</title>
        <authorList>
            <person name="Sedici K."/>
            <person name="Godart F."/>
            <person name="Aiese Cigliano R."/>
            <person name="Sanseverino W."/>
            <person name="Barakat M."/>
            <person name="Ortet P."/>
            <person name="Marechal E."/>
            <person name="Cagnac O."/>
            <person name="Amato A."/>
        </authorList>
    </citation>
    <scope>NUCLEOTIDE SEQUENCE [LARGE SCALE GENOMIC DNA]</scope>
</reference>
<feature type="transmembrane region" description="Helical" evidence="2">
    <location>
        <begin position="168"/>
        <end position="187"/>
    </location>
</feature>
<dbReference type="EMBL" id="BEYU01000167">
    <property type="protein sequence ID" value="GBG33749.1"/>
    <property type="molecule type" value="Genomic_DNA"/>
</dbReference>
<proteinExistence type="predicted"/>
<evidence type="ECO:0000256" key="1">
    <source>
        <dbReference type="SAM" id="MobiDB-lite"/>
    </source>
</evidence>
<evidence type="ECO:0000313" key="3">
    <source>
        <dbReference type="EMBL" id="GBG33749.1"/>
    </source>
</evidence>
<gene>
    <name evidence="3" type="ORF">FCC1311_099722</name>
</gene>
<comment type="caution">
    <text evidence="3">The sequence shown here is derived from an EMBL/GenBank/DDBJ whole genome shotgun (WGS) entry which is preliminary data.</text>
</comment>
<keyword evidence="2" id="KW-1133">Transmembrane helix</keyword>
<sequence>MPSVVVSHVHSLESRRNMDQNRSFASSGSSAKVSMTNSLQGQDNDGNFMFAVAFACVVSGICALCTMALSLIMYLSSRGRYEVGEAFMSSIGESPLLWRFIVFFPIGAGGIIACLNILTAYLARLSFFQARDFSIDADPELALRAEDALTISDVEEGVRKKYGGIKQYAAIVCLALSLAFVIVQAVFAMTLQGLVNEIDVAVRDGELNDAEPGSTKARILDVQVAMFNECCVSQNYTMQGAIEACPSNYTVGSPVSCEVEDRLLFFRDALCTCYLSSEEAYETYLHQIRDFDVCNILSKADVHVDKNANVPGTGLSMSNVFSVSDTTVVGDPSEGGCGVGYAKGFQYVFYLWLASFLRPIVASFVALALVQLLAVLYGLYRIRTGYGTALIHARLRFEEEEEFRALRASTVGHSRSKKKPPGAKQSCEEFEPKGKPRANRVISLPGANTSHR</sequence>
<name>A0A2R5GTV1_9STRA</name>
<feature type="transmembrane region" description="Helical" evidence="2">
    <location>
        <begin position="48"/>
        <end position="76"/>
    </location>
</feature>
<keyword evidence="2" id="KW-0472">Membrane</keyword>
<evidence type="ECO:0000313" key="4">
    <source>
        <dbReference type="Proteomes" id="UP000241890"/>
    </source>
</evidence>
<dbReference type="AlphaFoldDB" id="A0A2R5GTV1"/>
<dbReference type="InParanoid" id="A0A2R5GTV1"/>
<protein>
    <submittedName>
        <fullName evidence="3">Uncharacterized protein</fullName>
    </submittedName>
</protein>
<feature type="transmembrane region" description="Helical" evidence="2">
    <location>
        <begin position="96"/>
        <end position="123"/>
    </location>
</feature>
<feature type="transmembrane region" description="Helical" evidence="2">
    <location>
        <begin position="360"/>
        <end position="380"/>
    </location>
</feature>
<keyword evidence="2" id="KW-0812">Transmembrane</keyword>